<protein>
    <recommendedName>
        <fullName evidence="4">rhamnogalacturonan endolyase</fullName>
        <ecNumber evidence="4">4.2.2.23</ecNumber>
    </recommendedName>
</protein>
<dbReference type="Pfam" id="PF14686">
    <property type="entry name" value="fn3_3"/>
    <property type="match status" value="1"/>
</dbReference>
<comment type="caution">
    <text evidence="13">The sequence shown here is derived from an EMBL/GenBank/DDBJ whole genome shotgun (WGS) entry which is preliminary data.</text>
</comment>
<feature type="chain" id="PRO_5035856041" description="rhamnogalacturonan endolyase" evidence="10">
    <location>
        <begin position="21"/>
        <end position="567"/>
    </location>
</feature>
<evidence type="ECO:0000256" key="6">
    <source>
        <dbReference type="ARBA" id="ARBA00022729"/>
    </source>
</evidence>
<keyword evidence="7 13" id="KW-0456">Lyase</keyword>
<dbReference type="OrthoDB" id="1179585at2759"/>
<evidence type="ECO:0000256" key="4">
    <source>
        <dbReference type="ARBA" id="ARBA00012437"/>
    </source>
</evidence>
<keyword evidence="5" id="KW-0964">Secreted</keyword>
<dbReference type="Gene3D" id="2.60.40.1120">
    <property type="entry name" value="Carboxypeptidase-like, regulatory domain"/>
    <property type="match status" value="1"/>
</dbReference>
<evidence type="ECO:0000259" key="11">
    <source>
        <dbReference type="Pfam" id="PF14683"/>
    </source>
</evidence>
<evidence type="ECO:0000313" key="13">
    <source>
        <dbReference type="EMBL" id="TVY82139.1"/>
    </source>
</evidence>
<dbReference type="SUPFAM" id="SSF49785">
    <property type="entry name" value="Galactose-binding domain-like"/>
    <property type="match status" value="1"/>
</dbReference>
<evidence type="ECO:0000256" key="2">
    <source>
        <dbReference type="ARBA" id="ARBA00004613"/>
    </source>
</evidence>
<comment type="catalytic activity">
    <reaction evidence="1">
        <text>Endotype eliminative cleavage of L-alpha-rhamnopyranosyl-(1-&gt;4)-alpha-D-galactopyranosyluronic acid bonds of rhamnogalacturonan I domains in ramified hairy regions of pectin leaving L-rhamnopyranose at the reducing end and 4-deoxy-4,5-unsaturated D-galactopyranosyluronic acid at the non-reducing end.</text>
        <dbReference type="EC" id="4.2.2.23"/>
    </reaction>
</comment>
<dbReference type="Gene3D" id="2.70.98.10">
    <property type="match status" value="1"/>
</dbReference>
<dbReference type="InterPro" id="IPR029413">
    <property type="entry name" value="RG-lyase_II"/>
</dbReference>
<dbReference type="InterPro" id="IPR011013">
    <property type="entry name" value="Gal_mutarotase_sf_dom"/>
</dbReference>
<feature type="domain" description="Rhamnogalacturonan lyase" evidence="11">
    <location>
        <begin position="405"/>
        <end position="563"/>
    </location>
</feature>
<dbReference type="EMBL" id="QGMK01000364">
    <property type="protein sequence ID" value="TVY82139.1"/>
    <property type="molecule type" value="Genomic_DNA"/>
</dbReference>
<dbReference type="InterPro" id="IPR051850">
    <property type="entry name" value="Polysacch_Lyase_4"/>
</dbReference>
<evidence type="ECO:0000256" key="1">
    <source>
        <dbReference type="ARBA" id="ARBA00001324"/>
    </source>
</evidence>
<keyword evidence="8" id="KW-0119">Carbohydrate metabolism</keyword>
<organism evidence="13 14">
    <name type="scientific">Lachnellula suecica</name>
    <dbReference type="NCBI Taxonomy" id="602035"/>
    <lineage>
        <taxon>Eukaryota</taxon>
        <taxon>Fungi</taxon>
        <taxon>Dikarya</taxon>
        <taxon>Ascomycota</taxon>
        <taxon>Pezizomycotina</taxon>
        <taxon>Leotiomycetes</taxon>
        <taxon>Helotiales</taxon>
        <taxon>Lachnaceae</taxon>
        <taxon>Lachnellula</taxon>
    </lineage>
</organism>
<keyword evidence="14" id="KW-1185">Reference proteome</keyword>
<dbReference type="AlphaFoldDB" id="A0A8T9C8P5"/>
<evidence type="ECO:0000256" key="8">
    <source>
        <dbReference type="ARBA" id="ARBA00023277"/>
    </source>
</evidence>
<evidence type="ECO:0000256" key="5">
    <source>
        <dbReference type="ARBA" id="ARBA00022525"/>
    </source>
</evidence>
<dbReference type="SUPFAM" id="SSF74650">
    <property type="entry name" value="Galactose mutarotase-like"/>
    <property type="match status" value="1"/>
</dbReference>
<dbReference type="Pfam" id="PF14683">
    <property type="entry name" value="CBM-like"/>
    <property type="match status" value="1"/>
</dbReference>
<keyword evidence="9" id="KW-0624">Polysaccharide degradation</keyword>
<evidence type="ECO:0000256" key="9">
    <source>
        <dbReference type="ARBA" id="ARBA00023326"/>
    </source>
</evidence>
<proteinExistence type="inferred from homology"/>
<dbReference type="Proteomes" id="UP000469558">
    <property type="component" value="Unassembled WGS sequence"/>
</dbReference>
<feature type="domain" description="Rhamnogalacturonan lyase" evidence="12">
    <location>
        <begin position="314"/>
        <end position="391"/>
    </location>
</feature>
<dbReference type="PANTHER" id="PTHR32018:SF1">
    <property type="entry name" value="RHAMNOGALACTURONAN ENDOLYASE"/>
    <property type="match status" value="1"/>
</dbReference>
<gene>
    <name evidence="13" type="primary">rhiE</name>
    <name evidence="13" type="ORF">LSUE1_G002539</name>
</gene>
<dbReference type="InterPro" id="IPR014718">
    <property type="entry name" value="GH-type_carb-bd"/>
</dbReference>
<dbReference type="Gene3D" id="2.60.120.260">
    <property type="entry name" value="Galactose-binding domain-like"/>
    <property type="match status" value="1"/>
</dbReference>
<dbReference type="SUPFAM" id="SSF49452">
    <property type="entry name" value="Starch-binding domain-like"/>
    <property type="match status" value="1"/>
</dbReference>
<evidence type="ECO:0000259" key="12">
    <source>
        <dbReference type="Pfam" id="PF14686"/>
    </source>
</evidence>
<accession>A0A8T9C8P5</accession>
<dbReference type="GO" id="GO:0030246">
    <property type="term" value="F:carbohydrate binding"/>
    <property type="evidence" value="ECO:0007669"/>
    <property type="project" value="InterPro"/>
</dbReference>
<reference evidence="13 14" key="1">
    <citation type="submission" date="2018-05" db="EMBL/GenBank/DDBJ databases">
        <title>Genome sequencing and assembly of the regulated plant pathogen Lachnellula willkommii and related sister species for the development of diagnostic species identification markers.</title>
        <authorList>
            <person name="Giroux E."/>
            <person name="Bilodeau G."/>
        </authorList>
    </citation>
    <scope>NUCLEOTIDE SEQUENCE [LARGE SCALE GENOMIC DNA]</scope>
    <source>
        <strain evidence="13 14">CBS 268.59</strain>
    </source>
</reference>
<feature type="signal peptide" evidence="10">
    <location>
        <begin position="1"/>
        <end position="20"/>
    </location>
</feature>
<evidence type="ECO:0000256" key="7">
    <source>
        <dbReference type="ARBA" id="ARBA00023239"/>
    </source>
</evidence>
<dbReference type="PANTHER" id="PTHR32018">
    <property type="entry name" value="RHAMNOGALACTURONATE LYASE FAMILY PROTEIN"/>
    <property type="match status" value="1"/>
</dbReference>
<evidence type="ECO:0000313" key="14">
    <source>
        <dbReference type="Proteomes" id="UP000469558"/>
    </source>
</evidence>
<dbReference type="InterPro" id="IPR013784">
    <property type="entry name" value="Carb-bd-like_fold"/>
</dbReference>
<evidence type="ECO:0000256" key="10">
    <source>
        <dbReference type="SAM" id="SignalP"/>
    </source>
</evidence>
<dbReference type="InterPro" id="IPR029411">
    <property type="entry name" value="RG-lyase_III"/>
</dbReference>
<dbReference type="GO" id="GO:0005576">
    <property type="term" value="C:extracellular region"/>
    <property type="evidence" value="ECO:0007669"/>
    <property type="project" value="UniProtKB-SubCell"/>
</dbReference>
<comment type="similarity">
    <text evidence="3">Belongs to the polysaccharide lyase 4 family.</text>
</comment>
<name>A0A8T9C8P5_9HELO</name>
<comment type="subcellular location">
    <subcellularLocation>
        <location evidence="2">Secreted</location>
    </subcellularLocation>
</comment>
<dbReference type="EC" id="4.2.2.23" evidence="4"/>
<dbReference type="CDD" id="cd10320">
    <property type="entry name" value="RGL4_N"/>
    <property type="match status" value="1"/>
</dbReference>
<dbReference type="GO" id="GO:0000272">
    <property type="term" value="P:polysaccharide catabolic process"/>
    <property type="evidence" value="ECO:0007669"/>
    <property type="project" value="UniProtKB-KW"/>
</dbReference>
<dbReference type="CDD" id="cd10316">
    <property type="entry name" value="RGL4_M"/>
    <property type="match status" value="1"/>
</dbReference>
<keyword evidence="6 10" id="KW-0732">Signal</keyword>
<dbReference type="InterPro" id="IPR008979">
    <property type="entry name" value="Galactose-bd-like_sf"/>
</dbReference>
<evidence type="ECO:0000256" key="3">
    <source>
        <dbReference type="ARBA" id="ARBA00010418"/>
    </source>
</evidence>
<dbReference type="GO" id="GO:0102210">
    <property type="term" value="F:rhamnogalacturonan endolyase activity"/>
    <property type="evidence" value="ECO:0007669"/>
    <property type="project" value="UniProtKB-EC"/>
</dbReference>
<sequence length="567" mass="62465">MQISKLVLSLLGSTAWFVAAQPSSSRPFLQPLNSTTGWIIGNGLWNITIGNVYGKKLFYKNQDLIGNAVGHYSGYDGEVNFQWTSASIYAETPKYLDVVFSATEIDLHWVIYPDLAGAYQYVVNKALPTLAVLRTLFRLVNTTSTHGRTNIKDDLLPPFADILVATKVQDETWQRADGTFITKYDWSTFIRELDFHGIYGQDFGSWYIRPGRDYFNGNHLKQELTVHRESATGDAVELNVIHGSHFQVNSSATFPVGKIWGPWLWYLNSGSKEDASRRATQEFANWPYSWLNDSRYQSRGSVSGKLILSDGRAAAGASVFLGDNNSNVSTLDQGTTYYYAGTADSKGVFSINNVRTATYGLYAWSDGGQIADVSTTYAQNDIVVENGKATALGTLSWELLSRQLIFQIGDLDHNAIGFRTGGGAYQHGLVADSPANLTYIVGQSNVSDWYYGQSALGSWTILFDLTKANITANKTAALSLSLAGYSRAVDIDVSVNSQLITSITSDSLASDPGLYRSSTAAGEWRFLEFNISAGVLKEGSNSVVFKATRTTLWRGFMWDSILLEWSS</sequence>